<keyword evidence="2" id="KW-1133">Transmembrane helix</keyword>
<feature type="transmembrane region" description="Helical" evidence="2">
    <location>
        <begin position="48"/>
        <end position="69"/>
    </location>
</feature>
<feature type="compositionally biased region" description="Basic and acidic residues" evidence="1">
    <location>
        <begin position="252"/>
        <end position="261"/>
    </location>
</feature>
<gene>
    <name evidence="3" type="ORF">A3J61_01970</name>
</gene>
<reference evidence="3 4" key="1">
    <citation type="journal article" date="2016" name="Nat. Commun.">
        <title>Thousands of microbial genomes shed light on interconnected biogeochemical processes in an aquifer system.</title>
        <authorList>
            <person name="Anantharaman K."/>
            <person name="Brown C.T."/>
            <person name="Hug L.A."/>
            <person name="Sharon I."/>
            <person name="Castelle C.J."/>
            <person name="Probst A.J."/>
            <person name="Thomas B.C."/>
            <person name="Singh A."/>
            <person name="Wilkins M.J."/>
            <person name="Karaoz U."/>
            <person name="Brodie E.L."/>
            <person name="Williams K.H."/>
            <person name="Hubbard S.S."/>
            <person name="Banfield J.F."/>
        </authorList>
    </citation>
    <scope>NUCLEOTIDE SEQUENCE [LARGE SCALE GENOMIC DNA]</scope>
</reference>
<proteinExistence type="predicted"/>
<organism evidence="3 4">
    <name type="scientific">Candidatus Nomurabacteria bacterium RIFCSPHIGHO2_02_FULL_38_15</name>
    <dbReference type="NCBI Taxonomy" id="1801752"/>
    <lineage>
        <taxon>Bacteria</taxon>
        <taxon>Candidatus Nomuraibacteriota</taxon>
    </lineage>
</organism>
<comment type="caution">
    <text evidence="3">The sequence shown here is derived from an EMBL/GenBank/DDBJ whole genome shotgun (WGS) entry which is preliminary data.</text>
</comment>
<dbReference type="EMBL" id="MFUC01000009">
    <property type="protein sequence ID" value="OGI72234.1"/>
    <property type="molecule type" value="Genomic_DNA"/>
</dbReference>
<evidence type="ECO:0000313" key="3">
    <source>
        <dbReference type="EMBL" id="OGI72234.1"/>
    </source>
</evidence>
<name>A0A1F6VRL8_9BACT</name>
<evidence type="ECO:0000256" key="2">
    <source>
        <dbReference type="SAM" id="Phobius"/>
    </source>
</evidence>
<dbReference type="AlphaFoldDB" id="A0A1F6VRL8"/>
<evidence type="ECO:0000256" key="1">
    <source>
        <dbReference type="SAM" id="MobiDB-lite"/>
    </source>
</evidence>
<accession>A0A1F6VRL8</accession>
<protein>
    <submittedName>
        <fullName evidence="3">Uncharacterized protein</fullName>
    </submittedName>
</protein>
<keyword evidence="2" id="KW-0812">Transmembrane</keyword>
<keyword evidence="2" id="KW-0472">Membrane</keyword>
<feature type="region of interest" description="Disordered" evidence="1">
    <location>
        <begin position="237"/>
        <end position="261"/>
    </location>
</feature>
<evidence type="ECO:0000313" key="4">
    <source>
        <dbReference type="Proteomes" id="UP000179686"/>
    </source>
</evidence>
<dbReference type="Proteomes" id="UP000179686">
    <property type="component" value="Unassembled WGS sequence"/>
</dbReference>
<dbReference type="STRING" id="1801752.A3J61_01970"/>
<sequence>MNLNKQYNQIVKDVVMTANEKNVMRSSLVWHVRSNQNPVKSPFMTLPWVRYSMAFAFLILVSGSGVSFASQNALPGDSTYPIKLQLENIKGITKNTPKKKIIYSKLRAETRLNEMKTILANDTGTDEKVAEKIAIASKELESHIKDAKDNATIVASGSNEADQKEALIEVKDLEANIASDVKILTALVDEKNKETGSTGNELTEAITKNKDSITDAIKDIALPKKSETDQLDYDVSQIETGLETTDIPAGTGEDRLSDNKE</sequence>